<comment type="caution">
    <text evidence="2">The sequence shown here is derived from an EMBL/GenBank/DDBJ whole genome shotgun (WGS) entry which is preliminary data.</text>
</comment>
<evidence type="ECO:0000313" key="2">
    <source>
        <dbReference type="EMBL" id="MDR7156070.1"/>
    </source>
</evidence>
<keyword evidence="3" id="KW-1185">Reference proteome</keyword>
<organism evidence="2 3">
    <name type="scientific">Sphingobium xenophagum</name>
    <dbReference type="NCBI Taxonomy" id="121428"/>
    <lineage>
        <taxon>Bacteria</taxon>
        <taxon>Pseudomonadati</taxon>
        <taxon>Pseudomonadota</taxon>
        <taxon>Alphaproteobacteria</taxon>
        <taxon>Sphingomonadales</taxon>
        <taxon>Sphingomonadaceae</taxon>
        <taxon>Sphingobium</taxon>
    </lineage>
</organism>
<feature type="compositionally biased region" description="Basic and acidic residues" evidence="1">
    <location>
        <begin position="9"/>
        <end position="22"/>
    </location>
</feature>
<sequence>MMAKSQKKSNKEVRKPKAEKPPKANASNPSTKAGPVGIVTLKS</sequence>
<name>A0ABU1X3A6_SPHXE</name>
<accession>A0ABU1X3A6</accession>
<reference evidence="2 3" key="1">
    <citation type="submission" date="2023-07" db="EMBL/GenBank/DDBJ databases">
        <title>Sorghum-associated microbial communities from plants grown in Nebraska, USA.</title>
        <authorList>
            <person name="Schachtman D."/>
        </authorList>
    </citation>
    <scope>NUCLEOTIDE SEQUENCE [LARGE SCALE GENOMIC DNA]</scope>
    <source>
        <strain evidence="2 3">4256</strain>
    </source>
</reference>
<protein>
    <submittedName>
        <fullName evidence="2">Uncharacterized protein</fullName>
    </submittedName>
</protein>
<evidence type="ECO:0000313" key="3">
    <source>
        <dbReference type="Proteomes" id="UP001267638"/>
    </source>
</evidence>
<dbReference type="EMBL" id="JAVDWV010000013">
    <property type="protein sequence ID" value="MDR7156070.1"/>
    <property type="molecule type" value="Genomic_DNA"/>
</dbReference>
<gene>
    <name evidence="2" type="ORF">J2W40_002908</name>
</gene>
<dbReference type="RefSeq" id="WP_310225974.1">
    <property type="nucleotide sequence ID" value="NZ_JAVDWV010000013.1"/>
</dbReference>
<dbReference type="Proteomes" id="UP001267638">
    <property type="component" value="Unassembled WGS sequence"/>
</dbReference>
<evidence type="ECO:0000256" key="1">
    <source>
        <dbReference type="SAM" id="MobiDB-lite"/>
    </source>
</evidence>
<proteinExistence type="predicted"/>
<feature type="region of interest" description="Disordered" evidence="1">
    <location>
        <begin position="1"/>
        <end position="43"/>
    </location>
</feature>